<evidence type="ECO:0000256" key="3">
    <source>
        <dbReference type="ARBA" id="ARBA00022692"/>
    </source>
</evidence>
<evidence type="ECO:0000256" key="7">
    <source>
        <dbReference type="SAM" id="SignalP"/>
    </source>
</evidence>
<comment type="similarity">
    <text evidence="2 6">Belongs to the peroxisomal membrane protein PXMP2/4 family.</text>
</comment>
<gene>
    <name evidence="8" type="ORF">H4R18_003576</name>
</gene>
<organism evidence="8 9">
    <name type="scientific">Coemansia javaensis</name>
    <dbReference type="NCBI Taxonomy" id="2761396"/>
    <lineage>
        <taxon>Eukaryota</taxon>
        <taxon>Fungi</taxon>
        <taxon>Fungi incertae sedis</taxon>
        <taxon>Zoopagomycota</taxon>
        <taxon>Kickxellomycotina</taxon>
        <taxon>Kickxellomycetes</taxon>
        <taxon>Kickxellales</taxon>
        <taxon>Kickxellaceae</taxon>
        <taxon>Coemansia</taxon>
    </lineage>
</organism>
<accession>A0A9W8LID3</accession>
<keyword evidence="4 6" id="KW-1133">Transmembrane helix</keyword>
<evidence type="ECO:0000256" key="1">
    <source>
        <dbReference type="ARBA" id="ARBA00004141"/>
    </source>
</evidence>
<keyword evidence="5 6" id="KW-0472">Membrane</keyword>
<dbReference type="PANTHER" id="PTHR11266">
    <property type="entry name" value="PEROXISOMAL MEMBRANE PROTEIN 2, PXMP2 MPV17"/>
    <property type="match status" value="1"/>
</dbReference>
<keyword evidence="3 6" id="KW-0812">Transmembrane</keyword>
<evidence type="ECO:0000313" key="9">
    <source>
        <dbReference type="Proteomes" id="UP001140217"/>
    </source>
</evidence>
<dbReference type="OrthoDB" id="10267969at2759"/>
<sequence length="187" mass="20136">MGSVRRVAALSLFSGCVSASGNAIAQHIDLRQRGDQRRHADSRTANGYDPIPTLRFFVYGAAFAPVLYCWHAFLNARFPLPPVANAAAAQPRASAGRAAVVLKRLAVDQAVFAPVACGAFVVGMGALEGLGPAEIQERMRAHYLRILLAGYAVWPAAQLVNLSVVPLAYRVQFGSVVSLAWNRHQRN</sequence>
<evidence type="ECO:0000256" key="2">
    <source>
        <dbReference type="ARBA" id="ARBA00006824"/>
    </source>
</evidence>
<dbReference type="Proteomes" id="UP001140217">
    <property type="component" value="Unassembled WGS sequence"/>
</dbReference>
<proteinExistence type="inferred from homology"/>
<dbReference type="GO" id="GO:0005739">
    <property type="term" value="C:mitochondrion"/>
    <property type="evidence" value="ECO:0007669"/>
    <property type="project" value="TreeGrafter"/>
</dbReference>
<evidence type="ECO:0000256" key="5">
    <source>
        <dbReference type="ARBA" id="ARBA00023136"/>
    </source>
</evidence>
<evidence type="ECO:0008006" key="10">
    <source>
        <dbReference type="Google" id="ProtNLM"/>
    </source>
</evidence>
<keyword evidence="9" id="KW-1185">Reference proteome</keyword>
<feature type="signal peptide" evidence="7">
    <location>
        <begin position="1"/>
        <end position="19"/>
    </location>
</feature>
<protein>
    <recommendedName>
        <fullName evidence="10">Protein SYM1</fullName>
    </recommendedName>
</protein>
<reference evidence="8" key="1">
    <citation type="submission" date="2022-07" db="EMBL/GenBank/DDBJ databases">
        <title>Phylogenomic reconstructions and comparative analyses of Kickxellomycotina fungi.</title>
        <authorList>
            <person name="Reynolds N.K."/>
            <person name="Stajich J.E."/>
            <person name="Barry K."/>
            <person name="Grigoriev I.V."/>
            <person name="Crous P."/>
            <person name="Smith M.E."/>
        </authorList>
    </citation>
    <scope>NUCLEOTIDE SEQUENCE</scope>
    <source>
        <strain evidence="8">NBRC 105414</strain>
    </source>
</reference>
<evidence type="ECO:0000256" key="4">
    <source>
        <dbReference type="ARBA" id="ARBA00022989"/>
    </source>
</evidence>
<dbReference type="Pfam" id="PF04117">
    <property type="entry name" value="Mpv17_PMP22"/>
    <property type="match status" value="1"/>
</dbReference>
<comment type="caution">
    <text evidence="8">The sequence shown here is derived from an EMBL/GenBank/DDBJ whole genome shotgun (WGS) entry which is preliminary data.</text>
</comment>
<comment type="subcellular location">
    <subcellularLocation>
        <location evidence="1">Membrane</location>
        <topology evidence="1">Multi-pass membrane protein</topology>
    </subcellularLocation>
</comment>
<feature type="transmembrane region" description="Helical" evidence="6">
    <location>
        <begin position="146"/>
        <end position="169"/>
    </location>
</feature>
<evidence type="ECO:0000313" key="8">
    <source>
        <dbReference type="EMBL" id="KAJ2780224.1"/>
    </source>
</evidence>
<dbReference type="AlphaFoldDB" id="A0A9W8LID3"/>
<dbReference type="PANTHER" id="PTHR11266:SF17">
    <property type="entry name" value="PROTEIN MPV17"/>
    <property type="match status" value="1"/>
</dbReference>
<name>A0A9W8LID3_9FUNG</name>
<dbReference type="InterPro" id="IPR007248">
    <property type="entry name" value="Mpv17_PMP22"/>
</dbReference>
<keyword evidence="7" id="KW-0732">Signal</keyword>
<dbReference type="GO" id="GO:0016020">
    <property type="term" value="C:membrane"/>
    <property type="evidence" value="ECO:0007669"/>
    <property type="project" value="UniProtKB-SubCell"/>
</dbReference>
<evidence type="ECO:0000256" key="6">
    <source>
        <dbReference type="RuleBase" id="RU363053"/>
    </source>
</evidence>
<feature type="transmembrane region" description="Helical" evidence="6">
    <location>
        <begin position="56"/>
        <end position="74"/>
    </location>
</feature>
<feature type="chain" id="PRO_5040755405" description="Protein SYM1" evidence="7">
    <location>
        <begin position="20"/>
        <end position="187"/>
    </location>
</feature>
<dbReference type="EMBL" id="JANBUL010000146">
    <property type="protein sequence ID" value="KAJ2780224.1"/>
    <property type="molecule type" value="Genomic_DNA"/>
</dbReference>